<evidence type="ECO:0000259" key="9">
    <source>
        <dbReference type="Pfam" id="PF20730"/>
    </source>
</evidence>
<evidence type="ECO:0000256" key="4">
    <source>
        <dbReference type="ARBA" id="ARBA00022692"/>
    </source>
</evidence>
<feature type="transmembrane region" description="Helical" evidence="7">
    <location>
        <begin position="6"/>
        <end position="25"/>
    </location>
</feature>
<feature type="transmembrane region" description="Helical" evidence="7">
    <location>
        <begin position="58"/>
        <end position="78"/>
    </location>
</feature>
<proteinExistence type="inferred from homology"/>
<evidence type="ECO:0000256" key="1">
    <source>
        <dbReference type="ARBA" id="ARBA00004651"/>
    </source>
</evidence>
<feature type="domain" description="YetF-like N-terminal transmembrane" evidence="9">
    <location>
        <begin position="4"/>
        <end position="77"/>
    </location>
</feature>
<evidence type="ECO:0000256" key="7">
    <source>
        <dbReference type="SAM" id="Phobius"/>
    </source>
</evidence>
<evidence type="ECO:0000256" key="3">
    <source>
        <dbReference type="ARBA" id="ARBA00022475"/>
    </source>
</evidence>
<protein>
    <submittedName>
        <fullName evidence="10">DUF421 domain-containing protein</fullName>
    </submittedName>
</protein>
<feature type="transmembrane region" description="Helical" evidence="7">
    <location>
        <begin position="32"/>
        <end position="52"/>
    </location>
</feature>
<name>A0ABU6KKY0_9BACI</name>
<dbReference type="InterPro" id="IPR048454">
    <property type="entry name" value="YetF_N"/>
</dbReference>
<reference evidence="10 11" key="1">
    <citation type="journal article" date="2024" name="Int. J. Syst. Evol. Microbiol.">
        <title>Virgibacillus tibetensis sp. nov., isolated from salt lake on the Tibetan Plateau of China.</title>
        <authorList>
            <person name="Phurbu D."/>
            <person name="Liu Z.-X."/>
            <person name="Wang R."/>
            <person name="Zheng Y.-Y."/>
            <person name="Liu H.-C."/>
            <person name="Zhou Y.-G."/>
            <person name="Yu Y.-J."/>
            <person name="Li A.-H."/>
        </authorList>
    </citation>
    <scope>NUCLEOTIDE SEQUENCE [LARGE SCALE GENOMIC DNA]</scope>
    <source>
        <strain evidence="10 11">C22-A2</strain>
    </source>
</reference>
<gene>
    <name evidence="10" type="ORF">QGM71_21105</name>
</gene>
<comment type="similarity">
    <text evidence="2">Belongs to the UPF0702 family.</text>
</comment>
<dbReference type="EMBL" id="JARZFX010000024">
    <property type="protein sequence ID" value="MEC5425954.1"/>
    <property type="molecule type" value="Genomic_DNA"/>
</dbReference>
<dbReference type="Pfam" id="PF04239">
    <property type="entry name" value="DUF421"/>
    <property type="match status" value="1"/>
</dbReference>
<comment type="caution">
    <text evidence="10">The sequence shown here is derived from an EMBL/GenBank/DDBJ whole genome shotgun (WGS) entry which is preliminary data.</text>
</comment>
<evidence type="ECO:0000256" key="5">
    <source>
        <dbReference type="ARBA" id="ARBA00022989"/>
    </source>
</evidence>
<dbReference type="Proteomes" id="UP001335737">
    <property type="component" value="Unassembled WGS sequence"/>
</dbReference>
<evidence type="ECO:0000256" key="2">
    <source>
        <dbReference type="ARBA" id="ARBA00006448"/>
    </source>
</evidence>
<dbReference type="PANTHER" id="PTHR34582:SF7">
    <property type="entry name" value="UPF0702 TRANSMEMBRANE PROTEIN YDFS"/>
    <property type="match status" value="1"/>
</dbReference>
<feature type="domain" description="YetF C-terminal" evidence="8">
    <location>
        <begin position="81"/>
        <end position="217"/>
    </location>
</feature>
<dbReference type="InterPro" id="IPR007353">
    <property type="entry name" value="DUF421"/>
</dbReference>
<dbReference type="InterPro" id="IPR023090">
    <property type="entry name" value="UPF0702_alpha/beta_dom_sf"/>
</dbReference>
<evidence type="ECO:0000259" key="8">
    <source>
        <dbReference type="Pfam" id="PF04239"/>
    </source>
</evidence>
<dbReference type="PANTHER" id="PTHR34582">
    <property type="entry name" value="UPF0702 TRANSMEMBRANE PROTEIN YCAP"/>
    <property type="match status" value="1"/>
</dbReference>
<dbReference type="RefSeq" id="WP_327609487.1">
    <property type="nucleotide sequence ID" value="NZ_JARZFX010000024.1"/>
</dbReference>
<evidence type="ECO:0000313" key="11">
    <source>
        <dbReference type="Proteomes" id="UP001335737"/>
    </source>
</evidence>
<keyword evidence="5 7" id="KW-1133">Transmembrane helix</keyword>
<comment type="subcellular location">
    <subcellularLocation>
        <location evidence="1">Cell membrane</location>
        <topology evidence="1">Multi-pass membrane protein</topology>
    </subcellularLocation>
</comment>
<accession>A0ABU6KKY0</accession>
<sequence>MDVYELLLRIILSFLVLFTLARIMGRKEISQMTFFNFVSAISIGSIAASLAINQNLSIRNGIIALAGWAVFTIAMGFIDIKYKRARIVTTGQPVIVIKDGKIMDNALRKTRLDMDALNSLLRQNNVFSLSEVDYAVFETSGNLSVRKTDSKQTVTKEDMNIMNTKPNVYFASTEVISDGIINTKNLSKLHLDTNWLKQKLHQAGIQTPSEVFYAEVQQDGTLYIDNKDDLVH</sequence>
<evidence type="ECO:0000256" key="6">
    <source>
        <dbReference type="ARBA" id="ARBA00023136"/>
    </source>
</evidence>
<dbReference type="Gene3D" id="3.30.240.20">
    <property type="entry name" value="bsu07140 like domains"/>
    <property type="match status" value="2"/>
</dbReference>
<dbReference type="Pfam" id="PF20730">
    <property type="entry name" value="YetF_N"/>
    <property type="match status" value="1"/>
</dbReference>
<organism evidence="10 11">
    <name type="scientific">Virgibacillus tibetensis</name>
    <dbReference type="NCBI Taxonomy" id="3042313"/>
    <lineage>
        <taxon>Bacteria</taxon>
        <taxon>Bacillati</taxon>
        <taxon>Bacillota</taxon>
        <taxon>Bacilli</taxon>
        <taxon>Bacillales</taxon>
        <taxon>Bacillaceae</taxon>
        <taxon>Virgibacillus</taxon>
    </lineage>
</organism>
<evidence type="ECO:0000313" key="10">
    <source>
        <dbReference type="EMBL" id="MEC5425954.1"/>
    </source>
</evidence>
<keyword evidence="4 7" id="KW-0812">Transmembrane</keyword>
<keyword evidence="6 7" id="KW-0472">Membrane</keyword>
<keyword evidence="11" id="KW-1185">Reference proteome</keyword>
<keyword evidence="3" id="KW-1003">Cell membrane</keyword>